<dbReference type="InterPro" id="IPR002048">
    <property type="entry name" value="EF_hand_dom"/>
</dbReference>
<dbReference type="Proteomes" id="UP001057375">
    <property type="component" value="Unassembled WGS sequence"/>
</dbReference>
<proteinExistence type="predicted"/>
<feature type="domain" description="EF-hand" evidence="1">
    <location>
        <begin position="195"/>
        <end position="230"/>
    </location>
</feature>
<reference evidence="2" key="1">
    <citation type="submission" date="2022-03" db="EMBL/GenBank/DDBJ databases">
        <title>Draft genome sequence of Aduncisulcus paluster, a free-living microaerophilic Fornicata.</title>
        <authorList>
            <person name="Yuyama I."/>
            <person name="Kume K."/>
            <person name="Tamura T."/>
            <person name="Inagaki Y."/>
            <person name="Hashimoto T."/>
        </authorList>
    </citation>
    <scope>NUCLEOTIDE SEQUENCE</scope>
    <source>
        <strain evidence="2">NY0171</strain>
    </source>
</reference>
<dbReference type="PROSITE" id="PS50222">
    <property type="entry name" value="EF_HAND_2"/>
    <property type="match status" value="1"/>
</dbReference>
<sequence>MPLTELFGASIKYLREGFKLLAGSKGYITEQDVIDVTYTFGIVSKSSVAKILTPPSIDAISEAFRRKIITAKERNVLLRRSRDFKADPSDPKITWTQILVLLAIPQTGNPDFEVLPHVLRMISARDASDEAQRDSGVLLKKTDKPVPQLTLPYIAGYIGGHEDIQPQLTYKTLVRILNNFRKKDPKIAKQLSEQELKDELLAIFLDVDSGNNGKIDVADLELYIGKTLTDKLDAQKKMRK</sequence>
<evidence type="ECO:0000313" key="3">
    <source>
        <dbReference type="Proteomes" id="UP001057375"/>
    </source>
</evidence>
<name>A0ABQ5KWQ7_9EUKA</name>
<organism evidence="2 3">
    <name type="scientific">Aduncisulcus paluster</name>
    <dbReference type="NCBI Taxonomy" id="2918883"/>
    <lineage>
        <taxon>Eukaryota</taxon>
        <taxon>Metamonada</taxon>
        <taxon>Carpediemonas-like organisms</taxon>
        <taxon>Aduncisulcus</taxon>
    </lineage>
</organism>
<protein>
    <recommendedName>
        <fullName evidence="1">EF-hand domain-containing protein</fullName>
    </recommendedName>
</protein>
<dbReference type="InterPro" id="IPR011992">
    <property type="entry name" value="EF-hand-dom_pair"/>
</dbReference>
<dbReference type="EMBL" id="BQXS01011319">
    <property type="protein sequence ID" value="GKT36859.1"/>
    <property type="molecule type" value="Genomic_DNA"/>
</dbReference>
<keyword evidence="3" id="KW-1185">Reference proteome</keyword>
<comment type="caution">
    <text evidence="2">The sequence shown here is derived from an EMBL/GenBank/DDBJ whole genome shotgun (WGS) entry which is preliminary data.</text>
</comment>
<accession>A0ABQ5KWQ7</accession>
<evidence type="ECO:0000259" key="1">
    <source>
        <dbReference type="PROSITE" id="PS50222"/>
    </source>
</evidence>
<dbReference type="SUPFAM" id="SSF47473">
    <property type="entry name" value="EF-hand"/>
    <property type="match status" value="1"/>
</dbReference>
<evidence type="ECO:0000313" key="2">
    <source>
        <dbReference type="EMBL" id="GKT36859.1"/>
    </source>
</evidence>
<gene>
    <name evidence="2" type="ORF">ADUPG1_009752</name>
</gene>